<keyword evidence="3" id="KW-1185">Reference proteome</keyword>
<evidence type="ECO:0000256" key="1">
    <source>
        <dbReference type="SAM" id="SignalP"/>
    </source>
</evidence>
<dbReference type="Proteomes" id="UP000182840">
    <property type="component" value="Chromosome"/>
</dbReference>
<organism evidence="2 3">
    <name type="scientific">Aquibium oceanicum</name>
    <dbReference type="NCBI Taxonomy" id="1670800"/>
    <lineage>
        <taxon>Bacteria</taxon>
        <taxon>Pseudomonadati</taxon>
        <taxon>Pseudomonadota</taxon>
        <taxon>Alphaproteobacteria</taxon>
        <taxon>Hyphomicrobiales</taxon>
        <taxon>Phyllobacteriaceae</taxon>
        <taxon>Aquibium</taxon>
    </lineage>
</organism>
<gene>
    <name evidence="2" type="ORF">BSQ44_05530</name>
</gene>
<feature type="chain" id="PRO_5009856939" evidence="1">
    <location>
        <begin position="27"/>
        <end position="141"/>
    </location>
</feature>
<keyword evidence="1" id="KW-0732">Signal</keyword>
<evidence type="ECO:0000313" key="3">
    <source>
        <dbReference type="Proteomes" id="UP000182840"/>
    </source>
</evidence>
<name>A0A1L3SNC1_9HYPH</name>
<feature type="signal peptide" evidence="1">
    <location>
        <begin position="1"/>
        <end position="26"/>
    </location>
</feature>
<dbReference type="AlphaFoldDB" id="A0A1L3SNC1"/>
<proteinExistence type="predicted"/>
<evidence type="ECO:0000313" key="2">
    <source>
        <dbReference type="EMBL" id="APH70898.1"/>
    </source>
</evidence>
<dbReference type="KEGG" id="meso:BSQ44_05530"/>
<sequence length="141" mass="15356">MNKFRRAAGAIAVLGSMIMDSAVAYAQPEPFGPPIGGWNFTQEAVKGDWRVRCRATRVSGGTTYRIDVYANWKWYFSVTPKPAQLDGKYPSAQLNLTDGPLPSPAFTSGNMLVFGPIEDLSMDAIAQQGGALRSSGRLRLR</sequence>
<accession>A0A1L3SNC1</accession>
<dbReference type="RefSeq" id="WP_072602307.1">
    <property type="nucleotide sequence ID" value="NZ_CP018171.1"/>
</dbReference>
<dbReference type="EMBL" id="CP018171">
    <property type="protein sequence ID" value="APH70898.1"/>
    <property type="molecule type" value="Genomic_DNA"/>
</dbReference>
<protein>
    <submittedName>
        <fullName evidence="2">Uncharacterized protein</fullName>
    </submittedName>
</protein>
<reference evidence="3" key="1">
    <citation type="submission" date="2016-11" db="EMBL/GenBank/DDBJ databases">
        <title>Mesorhizobium oceanicum sp. nov., isolated from deep seawater in South China Sea.</title>
        <authorList>
            <person name="Fu G.-Y."/>
        </authorList>
    </citation>
    <scope>NUCLEOTIDE SEQUENCE [LARGE SCALE GENOMIC DNA]</scope>
    <source>
        <strain evidence="3">B7</strain>
    </source>
</reference>